<dbReference type="Pfam" id="PF01381">
    <property type="entry name" value="HTH_3"/>
    <property type="match status" value="1"/>
</dbReference>
<feature type="domain" description="HTH cro/C1-type" evidence="1">
    <location>
        <begin position="18"/>
        <end position="72"/>
    </location>
</feature>
<organism evidence="2 3">
    <name type="scientific">Cupriavidus campinensis</name>
    <dbReference type="NCBI Taxonomy" id="151783"/>
    <lineage>
        <taxon>Bacteria</taxon>
        <taxon>Pseudomonadati</taxon>
        <taxon>Pseudomonadota</taxon>
        <taxon>Betaproteobacteria</taxon>
        <taxon>Burkholderiales</taxon>
        <taxon>Burkholderiaceae</taxon>
        <taxon>Cupriavidus</taxon>
    </lineage>
</organism>
<dbReference type="PROSITE" id="PS50943">
    <property type="entry name" value="HTH_CROC1"/>
    <property type="match status" value="1"/>
</dbReference>
<sequence length="77" mass="8495">MTASQYLQSLYGLRRANLQVVCTRKGLPQAPMAALLSMTQPLLNQYLKGTATINETRARRIEHALGMEYGALDKEGA</sequence>
<proteinExistence type="predicted"/>
<reference evidence="2 3" key="1">
    <citation type="submission" date="2019-05" db="EMBL/GenBank/DDBJ databases">
        <title>Whole genome sequence analysis of Cupriavidus campinensis S14E4C strain.</title>
        <authorList>
            <person name="Abbaszade G."/>
            <person name="Szabo A."/>
            <person name="Toumi M."/>
            <person name="Toth E."/>
        </authorList>
    </citation>
    <scope>NUCLEOTIDE SEQUENCE [LARGE SCALE GENOMIC DNA]</scope>
    <source>
        <strain evidence="2 3">S14E4C</strain>
    </source>
</reference>
<dbReference type="SUPFAM" id="SSF47413">
    <property type="entry name" value="lambda repressor-like DNA-binding domains"/>
    <property type="match status" value="1"/>
</dbReference>
<name>A0ABY3EKH3_9BURK</name>
<dbReference type="Proteomes" id="UP000318943">
    <property type="component" value="Unassembled WGS sequence"/>
</dbReference>
<accession>A0ABY3EKH3</accession>
<dbReference type="EMBL" id="VCIZ01000010">
    <property type="protein sequence ID" value="TSP11452.1"/>
    <property type="molecule type" value="Genomic_DNA"/>
</dbReference>
<dbReference type="InterPro" id="IPR001387">
    <property type="entry name" value="Cro/C1-type_HTH"/>
</dbReference>
<dbReference type="InterPro" id="IPR010982">
    <property type="entry name" value="Lambda_DNA-bd_dom_sf"/>
</dbReference>
<evidence type="ECO:0000313" key="3">
    <source>
        <dbReference type="Proteomes" id="UP000318943"/>
    </source>
</evidence>
<dbReference type="RefSeq" id="WP_144199559.1">
    <property type="nucleotide sequence ID" value="NZ_VCIZ01000010.1"/>
</dbReference>
<gene>
    <name evidence="2" type="ORF">FGG12_17605</name>
</gene>
<comment type="caution">
    <text evidence="2">The sequence shown here is derived from an EMBL/GenBank/DDBJ whole genome shotgun (WGS) entry which is preliminary data.</text>
</comment>
<evidence type="ECO:0000313" key="2">
    <source>
        <dbReference type="EMBL" id="TSP11452.1"/>
    </source>
</evidence>
<protein>
    <submittedName>
        <fullName evidence="2">Helix-turn-helix transcriptional regulator</fullName>
    </submittedName>
</protein>
<keyword evidence="3" id="KW-1185">Reference proteome</keyword>
<dbReference type="Gene3D" id="1.10.260.40">
    <property type="entry name" value="lambda repressor-like DNA-binding domains"/>
    <property type="match status" value="1"/>
</dbReference>
<dbReference type="CDD" id="cd00093">
    <property type="entry name" value="HTH_XRE"/>
    <property type="match status" value="1"/>
</dbReference>
<dbReference type="SMART" id="SM00530">
    <property type="entry name" value="HTH_XRE"/>
    <property type="match status" value="1"/>
</dbReference>
<evidence type="ECO:0000259" key="1">
    <source>
        <dbReference type="PROSITE" id="PS50943"/>
    </source>
</evidence>